<sequence length="277" mass="31889">MHAQEILALYPPVKRDRIQILYCEGSNRDVTQHVRNVETLNDNQNSQLSSFFKGVVDQEELDDMAERWKRDHDIFDQKKSALKRVQTGKRIYRQDGRFIDTSPGQDTTPRLILLNIRTSEVSSMSVCELDPKNYGEAMMSQGKHKWVTAVSEELDALEENGVWEVVTPPIGSHVLHNKWVFKTKTDANGDVERYKARLVACSNENLFDVGYKMTFAVVMDLSTVKVILVLSRRWNAPARHGDVPKAYVKAEKEPHLDFYMKVPKEMKIDEVDVKRHG</sequence>
<reference evidence="2" key="2">
    <citation type="submission" date="2011-02" db="EMBL/GenBank/DDBJ databases">
        <authorList>
            <person name="MacLean D."/>
        </authorList>
    </citation>
    <scope>NUCLEOTIDE SEQUENCE</scope>
</reference>
<proteinExistence type="predicted"/>
<evidence type="ECO:0000313" key="2">
    <source>
        <dbReference type="EMBL" id="CCA19666.1"/>
    </source>
</evidence>
<dbReference type="EMBL" id="FR824121">
    <property type="protein sequence ID" value="CCA19666.1"/>
    <property type="molecule type" value="Genomic_DNA"/>
</dbReference>
<dbReference type="InterPro" id="IPR013103">
    <property type="entry name" value="RVT_2"/>
</dbReference>
<dbReference type="Pfam" id="PF07727">
    <property type="entry name" value="RVT_2"/>
    <property type="match status" value="1"/>
</dbReference>
<protein>
    <submittedName>
        <fullName evidence="2">Uncharacterized protein AlNc14C76G5084</fullName>
    </submittedName>
</protein>
<reference evidence="2" key="1">
    <citation type="journal article" date="2011" name="PLoS Biol.">
        <title>Gene gain and loss during evolution of obligate parasitism in the white rust pathogen of Arabidopsis thaliana.</title>
        <authorList>
            <person name="Kemen E."/>
            <person name="Gardiner A."/>
            <person name="Schultz-Larsen T."/>
            <person name="Kemen A.C."/>
            <person name="Balmuth A.L."/>
            <person name="Robert-Seilaniantz A."/>
            <person name="Bailey K."/>
            <person name="Holub E."/>
            <person name="Studholme D.J."/>
            <person name="Maclean D."/>
            <person name="Jones J.D."/>
        </authorList>
    </citation>
    <scope>NUCLEOTIDE SEQUENCE</scope>
</reference>
<accession>F0WEN4</accession>
<feature type="domain" description="Reverse transcriptase Ty1/copia-type" evidence="1">
    <location>
        <begin position="160"/>
        <end position="271"/>
    </location>
</feature>
<evidence type="ECO:0000259" key="1">
    <source>
        <dbReference type="Pfam" id="PF07727"/>
    </source>
</evidence>
<gene>
    <name evidence="2" type="primary">AlNc14C76G5084</name>
    <name evidence="2" type="ORF">ALNC14_058090</name>
</gene>
<organism evidence="2">
    <name type="scientific">Albugo laibachii Nc14</name>
    <dbReference type="NCBI Taxonomy" id="890382"/>
    <lineage>
        <taxon>Eukaryota</taxon>
        <taxon>Sar</taxon>
        <taxon>Stramenopiles</taxon>
        <taxon>Oomycota</taxon>
        <taxon>Peronosporomycetes</taxon>
        <taxon>Albuginales</taxon>
        <taxon>Albuginaceae</taxon>
        <taxon>Albugo</taxon>
    </lineage>
</organism>
<dbReference type="AlphaFoldDB" id="F0WEN4"/>
<name>F0WEN4_9STRA</name>
<dbReference type="HOGENOM" id="CLU_001650_4_0_1"/>